<protein>
    <recommendedName>
        <fullName evidence="2">Fibronectin type-III domain-containing protein</fullName>
    </recommendedName>
</protein>
<dbReference type="CDD" id="cd12871">
    <property type="entry name" value="Bacuni_01323_like"/>
    <property type="match status" value="1"/>
</dbReference>
<dbReference type="PROSITE" id="PS51854">
    <property type="entry name" value="CSPG"/>
    <property type="match status" value="2"/>
</dbReference>
<dbReference type="InterPro" id="IPR011635">
    <property type="entry name" value="CARDB"/>
</dbReference>
<dbReference type="Pfam" id="PF07705">
    <property type="entry name" value="CARDB"/>
    <property type="match status" value="4"/>
</dbReference>
<organism evidence="3 4">
    <name type="scientific">Crocosphaera watsonii WH 0003</name>
    <dbReference type="NCBI Taxonomy" id="423471"/>
    <lineage>
        <taxon>Bacteria</taxon>
        <taxon>Bacillati</taxon>
        <taxon>Cyanobacteriota</taxon>
        <taxon>Cyanophyceae</taxon>
        <taxon>Oscillatoriophycideae</taxon>
        <taxon>Chroococcales</taxon>
        <taxon>Aphanothecaceae</taxon>
        <taxon>Crocosphaera</taxon>
    </lineage>
</organism>
<dbReference type="Pfam" id="PF25023">
    <property type="entry name" value="TEN_YD-shell"/>
    <property type="match status" value="2"/>
</dbReference>
<dbReference type="InterPro" id="IPR056823">
    <property type="entry name" value="TEN-like_YD-shell"/>
</dbReference>
<evidence type="ECO:0000259" key="2">
    <source>
        <dbReference type="PROSITE" id="PS50853"/>
    </source>
</evidence>
<evidence type="ECO:0000313" key="3">
    <source>
        <dbReference type="EMBL" id="EHJ09533.1"/>
    </source>
</evidence>
<sequence>MTLSWTVTNEGTGDTLESRWFDRIYMSSDSVLDGSDLLLGEQNRNGVLAVGESYTATREVTLPIGVSGDFFFIVETDAGLQVFEQAFDGNNTGFDAAPTTINLTPPPDLEVEFIDAPSEATASRPFSIDYRVTNFGATPTPNSSWRDRFYLSTDEELDTATDFFLGHRNHFGALDIGQSYDATATFTLPNTFTGDFFVFMVTDSGNNVFELNKENNVGNSSEILSIVSRPADLIVSTATAPTSAKAGQSIRVDWTVLNQGTGDTVVNSWTDRIVASVDNILGNGDDFTLGSFTHNGLLDVGEDYQRSEVVSIPFSLVGDYNLFVATDVGNSVYEASNETNNNFTPLPLTILRETPDLQVTEVDIPATAQTATIIPLSWTVENLGQGETNANFWYDEVFLSTDQDLGDNNDIFLGRIRHNNVLAAGENYTETANLLVPLDAVGDYFVIVRTDKDNQVLEDPLENNNDGVSLGQIQIEANPNPDLDDITTPKPGQPPIVIPPEFSPDLVVTGVEADDMGLTGQLLEVTWTVTNNRFDTGDRSWFDSVYLSRDQIFDRNSDIFLGSRSRRGLEAGESYTTTANFDIPRGLAGPFYVFVATDSTNRINEPDAELNNSDYDPNATEISLLPPADLVAGTITVPSDGSPGQSATLTYTVENQGTETANGRWTDSIYISADEQWDINDPLFAQVAVSGPIVGGDSYSETVTAALPGLVSGDYHVIVRSDIRNNLPEIDEDNNLAASVDQFNLDVEQLLLDTPTTGTLGEDQAVYYRVDVEAGETLLVEFDSESVNGANELYVSYGEIPTRSQFDYSFNNALSPDQEIVIPSTQSGTYFVMAYGDGVNGDPSYQLEAQTLEFSLRELSRDNGSNLGQVTLTLNGAKLTLDAHAILIAEDGTEIDATQVVWKNEAEIWATFDLQGAELGQYDVKIVNDQEEFVLTDSFTVTDQPVGNLEVNLQAPSSVRPGQSGILKVNYGNTGNTDIIAPLLQITAEGSQLKFPTQTEFTTNEIQVLGINYDGLAGVIPPGSQGTLSLIFSGGNGGTINFSVNAVNESNSLDWSELKSEVKPDNLSDTAWDNIWDNFTNSVGDNVADFQAVIAENASYLSQFGDYVHDVNRLLGFEFQQVSDYQALNVQYNLGSFGLGGGFLGDIRLITDENNNVSIQGTSSVRFFEYQTDGTYETENGDNGILTKIGHEYQILEEDGTLTRFNSTGKVVWVEDSNGNRLSTEYTDGNLTRLFDTVGNSLSFTYNDQGLIIMVVDHAGRTSTYTYDESGKVVLTANIDGEETTYTYDENYLVTSITDASGTKTLFTYDDYGRLIEEKLADGSEQVTYSYDSTGGMTITDASGSSIQLFTNELGQTVRIIDPLGEVTNFEYDDAGNLLKLTAPDGTTSRYTYDQFGNVLTQIDALGNQTEFTYNSLFNQLETLTDPRGNGLTYHYDDNGNLLSIAYADDSTETFGYDENGNLTQVVNRRGQTITYTYDESFQLISETQPDNSVTNYTYDLRGNLTAITDATGPTTFTYDDSDGLTQVSYPNGRSLSYTYDGIGRRTQIQDQDGNTVNYIYYDAGRLTGLTDGENQTIVSYTYDTVGRLSQETKGNGTYTTYTYDANSRIIDLIHYGADDTVNSRFDYTYDVEGRIIQVDTLDGTWDYTYDATSQLNNAVFTSTNANITDQNLTYVYDAVGNRIRTIVNGETTNYQSNNLNQYTSSGTVVYKYDTDGNLISKTDGDQIWTYTYDADNTLVSVMEPDGSQTQYEYDALGNRIASIYNGVRTEYLVDIFGLGDVIGEYDADGNLIAHYSHGIGLESRTDGSNNIGYYDFNNLGSTVGLTGSNGSYLNQYNYLPFGENLAETEAINNPFEYVGQWGVMEEENGLSFMRARYYDPLTGRFINPDPIGIDAGDSNFYRYTFNNPILYADPSGELFFVPILVAAAWGAAVGAGTDAAIQGVSMAVGLQDEFDYGSLGWSAGLGALGGGATAWLRNTRKGSQLITRRLSPSQRGNQFSHGIPDRAKNPLYRGRPNPDHIPFVERHPWIVDKNHPLGRLNGEFIRPNRHFQVDPRYHGGGFLIGGGNHRLPQGLTKFAPWRQRLNRIPAWMVAGPSSGITAGAISRIIRPSDPNDIIGPEGFGEENWITADETLPYMIRFENVDTATAPAQEVVITHPLDPDVDPRTFRLGSFGWSGMIFEVPENRAFYSDRIDLTEEMGFVVDVFATIDVTEGEATWTLTTIDPETGEKPEDALLGFLPPNNEEGVGDGFVTYTIRSDRDAQTGDIIDAEATIVFDTEEPIDTPPIFNTIDAVEPTSTVAELPILIPEEQNGEFLVSWSGSDDEGGSAIADFDIYVSENDGPFTLWLEDTTLTEAVFVGQPGLTYGFYSVAEDNAGNLEATPSQAQAVTTLGGSPPNESPVLAQNNGLTLDEAAMTTITPGNLEVTDEDNTADELVYTIQVNPLNGSLALDGTSLVIGDTFTQEAINNNLLSYVHDGSETNNDSFSFTVNDGADGTIEETNFNIMVDPVNDAPILAVNAALTVAEGATETIATTNLQVSDVDNSSNELTFGLSELPAHGTLFLNGGEVTLESTLTQSDIDANALTYQHNGSETLADSLSFTVNDGAGGTISATPFNITITPINDAPVANDDVYPVDENSILTVDAINGVLGNDSDADPTDILSVMLENDVSNGILNLNTDGSFEYTPNPNFTGLDTFSYTVSDGNNGTDMATVNLEVDSAPNINNPIRGGDQDDNLIGTANNDIITGLLGTDNLTGNGGSDTFVYESFRDGIDRISDFGTDDVLDLRPLFENGSYASATPFEDYIQLGQVGADTEVRVNPVGDIFPGIYGNLVTLENVTANDLTPSNFLV</sequence>
<dbReference type="Pfam" id="PF05593">
    <property type="entry name" value="RHS_repeat"/>
    <property type="match status" value="3"/>
</dbReference>
<evidence type="ECO:0000256" key="1">
    <source>
        <dbReference type="ARBA" id="ARBA00022737"/>
    </source>
</evidence>
<feature type="domain" description="Fibronectin type-III" evidence="2">
    <location>
        <begin position="2303"/>
        <end position="2396"/>
    </location>
</feature>
<dbReference type="NCBIfam" id="TIGR03696">
    <property type="entry name" value="Rhs_assc_core"/>
    <property type="match status" value="1"/>
</dbReference>
<dbReference type="PANTHER" id="PTHR32305:SF15">
    <property type="entry name" value="PROTEIN RHSA-RELATED"/>
    <property type="match status" value="1"/>
</dbReference>
<dbReference type="InterPro" id="IPR006530">
    <property type="entry name" value="YD"/>
</dbReference>
<dbReference type="Proteomes" id="UP000003477">
    <property type="component" value="Unassembled WGS sequence"/>
</dbReference>
<dbReference type="Gene3D" id="2.180.10.10">
    <property type="entry name" value="RHS repeat-associated core"/>
    <property type="match status" value="2"/>
</dbReference>
<dbReference type="Gene3D" id="2.60.40.3440">
    <property type="match status" value="1"/>
</dbReference>
<reference evidence="3 4" key="1">
    <citation type="journal article" date="2011" name="Front. Microbiol.">
        <title>Two Strains of Crocosphaera watsonii with Highly Conserved Genomes are Distinguished by Strain-Specific Features.</title>
        <authorList>
            <person name="Bench S.R."/>
            <person name="Ilikchyan I.N."/>
            <person name="Tripp H.J."/>
            <person name="Zehr J.P."/>
        </authorList>
    </citation>
    <scope>NUCLEOTIDE SEQUENCE [LARGE SCALE GENOMIC DNA]</scope>
    <source>
        <strain evidence="3 4">WH 0003</strain>
    </source>
</reference>
<dbReference type="Gene3D" id="2.60.40.10">
    <property type="entry name" value="Immunoglobulins"/>
    <property type="match status" value="6"/>
</dbReference>
<dbReference type="PROSITE" id="PS50853">
    <property type="entry name" value="FN3"/>
    <property type="match status" value="1"/>
</dbReference>
<dbReference type="PATRIC" id="fig|423471.3.peg.5319"/>
<evidence type="ECO:0000313" key="4">
    <source>
        <dbReference type="Proteomes" id="UP000003477"/>
    </source>
</evidence>
<name>G5JE54_CROWT</name>
<dbReference type="RefSeq" id="WP_007313421.1">
    <property type="nucleotide sequence ID" value="NZ_AESD01000927.1"/>
</dbReference>
<dbReference type="InterPro" id="IPR039005">
    <property type="entry name" value="CSPG_rpt"/>
</dbReference>
<dbReference type="InterPro" id="IPR055353">
    <property type="entry name" value="DUF7619"/>
</dbReference>
<dbReference type="EMBL" id="AESD01000927">
    <property type="protein sequence ID" value="EHJ09533.1"/>
    <property type="molecule type" value="Genomic_DNA"/>
</dbReference>
<accession>G5JE54</accession>
<dbReference type="NCBIfam" id="TIGR01643">
    <property type="entry name" value="YD_repeat_2x"/>
    <property type="match status" value="9"/>
</dbReference>
<dbReference type="InterPro" id="IPR022385">
    <property type="entry name" value="Rhs_assc_core"/>
</dbReference>
<keyword evidence="1" id="KW-0677">Repeat</keyword>
<dbReference type="InterPro" id="IPR050708">
    <property type="entry name" value="T6SS_VgrG/RHS"/>
</dbReference>
<dbReference type="Pfam" id="PF24595">
    <property type="entry name" value="DUF7619"/>
    <property type="match status" value="1"/>
</dbReference>
<dbReference type="GeneID" id="88768969"/>
<dbReference type="Pfam" id="PF16184">
    <property type="entry name" value="Cadherin_3"/>
    <property type="match status" value="2"/>
</dbReference>
<proteinExistence type="predicted"/>
<gene>
    <name evidence="3" type="ORF">CWATWH0003_B041</name>
</gene>
<dbReference type="PANTHER" id="PTHR32305">
    <property type="match status" value="1"/>
</dbReference>
<dbReference type="InterPro" id="IPR011049">
    <property type="entry name" value="Serralysin-like_metalloprot_C"/>
</dbReference>
<comment type="caution">
    <text evidence="3">The sequence shown here is derived from an EMBL/GenBank/DDBJ whole genome shotgun (WGS) entry which is preliminary data.</text>
</comment>
<dbReference type="Gene3D" id="3.90.930.1">
    <property type="match status" value="1"/>
</dbReference>
<dbReference type="Gene3D" id="2.60.120.380">
    <property type="match status" value="1"/>
</dbReference>
<dbReference type="Pfam" id="PF17963">
    <property type="entry name" value="Big_9"/>
    <property type="match status" value="1"/>
</dbReference>
<dbReference type="InterPro" id="IPR013783">
    <property type="entry name" value="Ig-like_fold"/>
</dbReference>
<dbReference type="SUPFAM" id="SSF69304">
    <property type="entry name" value="Tricorn protease N-terminal domain"/>
    <property type="match status" value="1"/>
</dbReference>
<dbReference type="InterPro" id="IPR031325">
    <property type="entry name" value="RHS_repeat"/>
</dbReference>
<dbReference type="InterPro" id="IPR003961">
    <property type="entry name" value="FN3_dom"/>
</dbReference>
<dbReference type="SUPFAM" id="SSF51120">
    <property type="entry name" value="beta-Roll"/>
    <property type="match status" value="1"/>
</dbReference>